<evidence type="ECO:0000313" key="2">
    <source>
        <dbReference type="EMBL" id="KAG2827637.1"/>
    </source>
</evidence>
<evidence type="ECO:0000256" key="1">
    <source>
        <dbReference type="SAM" id="MobiDB-lite"/>
    </source>
</evidence>
<dbReference type="Proteomes" id="UP000697107">
    <property type="component" value="Unassembled WGS sequence"/>
</dbReference>
<organism evidence="3 4">
    <name type="scientific">Phytophthora cactorum</name>
    <dbReference type="NCBI Taxonomy" id="29920"/>
    <lineage>
        <taxon>Eukaryota</taxon>
        <taxon>Sar</taxon>
        <taxon>Stramenopiles</taxon>
        <taxon>Oomycota</taxon>
        <taxon>Peronosporomycetes</taxon>
        <taxon>Peronosporales</taxon>
        <taxon>Peronosporaceae</taxon>
        <taxon>Phytophthora</taxon>
    </lineage>
</organism>
<dbReference type="EMBL" id="RCML01001398">
    <property type="protein sequence ID" value="KAG2962902.1"/>
    <property type="molecule type" value="Genomic_DNA"/>
</dbReference>
<comment type="caution">
    <text evidence="3">The sequence shown here is derived from an EMBL/GenBank/DDBJ whole genome shotgun (WGS) entry which is preliminary data.</text>
</comment>
<dbReference type="VEuPathDB" id="FungiDB:PC110_g21024"/>
<sequence>MLPFVVIHQIHANTISGTDALKDFKPVIDLDENTLTPQGCSQFGHRVSRNLTLRESALRSDCALEARLESSRTSKGRLLTVPPALCTAHDDKVIVEISSPSTKEVVIKEGIRLAAATVIPASAFSFEAPSAQTGKQGADRTVTKTTESR</sequence>
<dbReference type="AlphaFoldDB" id="A0A8T1F0U8"/>
<gene>
    <name evidence="2" type="ORF">PC113_g21589</name>
    <name evidence="3" type="ORF">PC118_g21175</name>
</gene>
<feature type="compositionally biased region" description="Basic and acidic residues" evidence="1">
    <location>
        <begin position="137"/>
        <end position="149"/>
    </location>
</feature>
<evidence type="ECO:0000313" key="3">
    <source>
        <dbReference type="EMBL" id="KAG2962902.1"/>
    </source>
</evidence>
<name>A0A8T1F0U8_9STRA</name>
<protein>
    <submittedName>
        <fullName evidence="3">Uncharacterized protein</fullName>
    </submittedName>
</protein>
<dbReference type="Proteomes" id="UP000735874">
    <property type="component" value="Unassembled WGS sequence"/>
</dbReference>
<evidence type="ECO:0000313" key="4">
    <source>
        <dbReference type="Proteomes" id="UP000697107"/>
    </source>
</evidence>
<accession>A0A8T1F0U8</accession>
<proteinExistence type="predicted"/>
<feature type="region of interest" description="Disordered" evidence="1">
    <location>
        <begin position="129"/>
        <end position="149"/>
    </location>
</feature>
<dbReference type="EMBL" id="RCMG01001427">
    <property type="protein sequence ID" value="KAG2827637.1"/>
    <property type="molecule type" value="Genomic_DNA"/>
</dbReference>
<reference evidence="3" key="1">
    <citation type="submission" date="2018-10" db="EMBL/GenBank/DDBJ databases">
        <title>Effector identification in a new, highly contiguous assembly of the strawberry crown rot pathogen Phytophthora cactorum.</title>
        <authorList>
            <person name="Armitage A.D."/>
            <person name="Nellist C.F."/>
            <person name="Bates H."/>
            <person name="Vickerstaff R.J."/>
            <person name="Harrison R.J."/>
        </authorList>
    </citation>
    <scope>NUCLEOTIDE SEQUENCE</scope>
    <source>
        <strain evidence="2">15-7</strain>
        <strain evidence="3">P415</strain>
    </source>
</reference>